<organism evidence="1 2">
    <name type="scientific">Bacillus cereus</name>
    <dbReference type="NCBI Taxonomy" id="1396"/>
    <lineage>
        <taxon>Bacteria</taxon>
        <taxon>Bacillati</taxon>
        <taxon>Bacillota</taxon>
        <taxon>Bacilli</taxon>
        <taxon>Bacillales</taxon>
        <taxon>Bacillaceae</taxon>
        <taxon>Bacillus</taxon>
        <taxon>Bacillus cereus group</taxon>
    </lineage>
</organism>
<reference evidence="1 2" key="1">
    <citation type="submission" date="2015-09" db="EMBL/GenBank/DDBJ databases">
        <title>Bacillus cereus food isolates.</title>
        <authorList>
            <person name="Boekhorst J."/>
        </authorList>
    </citation>
    <scope>NUCLEOTIDE SEQUENCE [LARGE SCALE GENOMIC DNA]</scope>
    <source>
        <strain evidence="1 2">B4088</strain>
    </source>
</reference>
<dbReference type="Proteomes" id="UP000076482">
    <property type="component" value="Unassembled WGS sequence"/>
</dbReference>
<gene>
    <name evidence="1" type="ORF">B4088_5402</name>
</gene>
<evidence type="ECO:0000313" key="2">
    <source>
        <dbReference type="Proteomes" id="UP000076482"/>
    </source>
</evidence>
<comment type="caution">
    <text evidence="1">The sequence shown here is derived from an EMBL/GenBank/DDBJ whole genome shotgun (WGS) entry which is preliminary data.</text>
</comment>
<proteinExistence type="predicted"/>
<dbReference type="EMBL" id="LJKE01000104">
    <property type="protein sequence ID" value="KZD55657.1"/>
    <property type="molecule type" value="Genomic_DNA"/>
</dbReference>
<sequence>MYSIYRVEYQNDEEEVFYGLTHDVLSVVNNISVPHKVLSGGSYDSITDMEKDMEFLRDLNEIDVRLTEVSNE</sequence>
<evidence type="ECO:0000313" key="1">
    <source>
        <dbReference type="EMBL" id="KZD55657.1"/>
    </source>
</evidence>
<protein>
    <submittedName>
        <fullName evidence="1">Uncharacterized protein</fullName>
    </submittedName>
</protein>
<dbReference type="AlphaFoldDB" id="A0A164LC88"/>
<name>A0A164LC88_BACCE</name>
<accession>A0A164LC88</accession>
<dbReference type="RefSeq" id="WP_063262918.1">
    <property type="nucleotide sequence ID" value="NZ_LJKE01000104.1"/>
</dbReference>
<dbReference type="PATRIC" id="fig|1396.535.peg.5967"/>